<evidence type="ECO:0000313" key="2">
    <source>
        <dbReference type="EMBL" id="KAF6146256.1"/>
    </source>
</evidence>
<dbReference type="Pfam" id="PF24861">
    <property type="entry name" value="SUS_N"/>
    <property type="match status" value="1"/>
</dbReference>
<dbReference type="InterPro" id="IPR056735">
    <property type="entry name" value="SUS_N"/>
</dbReference>
<dbReference type="EMBL" id="JACGCM010002002">
    <property type="protein sequence ID" value="KAF6146256.1"/>
    <property type="molecule type" value="Genomic_DNA"/>
</dbReference>
<dbReference type="OrthoDB" id="1721603at2759"/>
<dbReference type="Proteomes" id="UP000541444">
    <property type="component" value="Unassembled WGS sequence"/>
</dbReference>
<keyword evidence="3" id="KW-1185">Reference proteome</keyword>
<reference evidence="2 3" key="1">
    <citation type="journal article" date="2020" name="IScience">
        <title>Genome Sequencing of the Endangered Kingdonia uniflora (Circaeasteraceae, Ranunculales) Reveals Potential Mechanisms of Evolutionary Specialization.</title>
        <authorList>
            <person name="Sun Y."/>
            <person name="Deng T."/>
            <person name="Zhang A."/>
            <person name="Moore M.J."/>
            <person name="Landis J.B."/>
            <person name="Lin N."/>
            <person name="Zhang H."/>
            <person name="Zhang X."/>
            <person name="Huang J."/>
            <person name="Zhang X."/>
            <person name="Sun H."/>
            <person name="Wang H."/>
        </authorList>
    </citation>
    <scope>NUCLEOTIDE SEQUENCE [LARGE SCALE GENOMIC DNA]</scope>
    <source>
        <strain evidence="2">TB1705</strain>
        <tissue evidence="2">Leaf</tissue>
    </source>
</reference>
<dbReference type="Gene3D" id="3.10.450.330">
    <property type="match status" value="1"/>
</dbReference>
<name>A0A7J7LUC4_9MAGN</name>
<evidence type="ECO:0000313" key="3">
    <source>
        <dbReference type="Proteomes" id="UP000541444"/>
    </source>
</evidence>
<proteinExistence type="predicted"/>
<dbReference type="AlphaFoldDB" id="A0A7J7LUC4"/>
<protein>
    <recommendedName>
        <fullName evidence="1">Sucrose synthase N-terminal domain-containing protein</fullName>
    </recommendedName>
</protein>
<evidence type="ECO:0000259" key="1">
    <source>
        <dbReference type="Pfam" id="PF24861"/>
    </source>
</evidence>
<gene>
    <name evidence="2" type="ORF">GIB67_011728</name>
</gene>
<organism evidence="2 3">
    <name type="scientific">Kingdonia uniflora</name>
    <dbReference type="NCBI Taxonomy" id="39325"/>
    <lineage>
        <taxon>Eukaryota</taxon>
        <taxon>Viridiplantae</taxon>
        <taxon>Streptophyta</taxon>
        <taxon>Embryophyta</taxon>
        <taxon>Tracheophyta</taxon>
        <taxon>Spermatophyta</taxon>
        <taxon>Magnoliopsida</taxon>
        <taxon>Ranunculales</taxon>
        <taxon>Circaeasteraceae</taxon>
        <taxon>Kingdonia</taxon>
    </lineage>
</organism>
<comment type="caution">
    <text evidence="2">The sequence shown here is derived from an EMBL/GenBank/DDBJ whole genome shotgun (WGS) entry which is preliminary data.</text>
</comment>
<feature type="domain" description="Sucrose synthase N-terminal" evidence="1">
    <location>
        <begin position="7"/>
        <end position="74"/>
    </location>
</feature>
<sequence>MAEKLTRAHSLRERLDTTLSTFRKELLTLLSRIESKGNGIHQPHHLLEDIKAISENVRKRLTEGVFGDIITSTQVRSSDLFDVNGCWSGSTTFLLGDN</sequence>
<accession>A0A7J7LUC4</accession>